<evidence type="ECO:0000313" key="3">
    <source>
        <dbReference type="Proteomes" id="UP000593566"/>
    </source>
</evidence>
<feature type="compositionally biased region" description="Basic and acidic residues" evidence="1">
    <location>
        <begin position="30"/>
        <end position="44"/>
    </location>
</feature>
<evidence type="ECO:0000256" key="1">
    <source>
        <dbReference type="SAM" id="MobiDB-lite"/>
    </source>
</evidence>
<name>A0A8H6C3V8_9LECA</name>
<comment type="caution">
    <text evidence="2">The sequence shown here is derived from an EMBL/GenBank/DDBJ whole genome shotgun (WGS) entry which is preliminary data.</text>
</comment>
<protein>
    <submittedName>
        <fullName evidence="2">Uncharacterized protein</fullName>
    </submittedName>
</protein>
<dbReference type="GeneID" id="59335326"/>
<dbReference type="AlphaFoldDB" id="A0A8H6C3V8"/>
<gene>
    <name evidence="2" type="ORF">HO133_006926</name>
</gene>
<reference evidence="2 3" key="1">
    <citation type="journal article" date="2020" name="Genomics">
        <title>Complete, high-quality genomes from long-read metagenomic sequencing of two wolf lichen thalli reveals enigmatic genome architecture.</title>
        <authorList>
            <person name="McKenzie S.K."/>
            <person name="Walston R.F."/>
            <person name="Allen J.L."/>
        </authorList>
    </citation>
    <scope>NUCLEOTIDE SEQUENCE [LARGE SCALE GENOMIC DNA]</scope>
    <source>
        <strain evidence="2">WasteWater1</strain>
    </source>
</reference>
<dbReference type="EMBL" id="JACCJB010000029">
    <property type="protein sequence ID" value="KAF6217410.1"/>
    <property type="molecule type" value="Genomic_DNA"/>
</dbReference>
<feature type="region of interest" description="Disordered" evidence="1">
    <location>
        <begin position="1"/>
        <end position="88"/>
    </location>
</feature>
<accession>A0A8H6C3V8</accession>
<organism evidence="2 3">
    <name type="scientific">Letharia lupina</name>
    <dbReference type="NCBI Taxonomy" id="560253"/>
    <lineage>
        <taxon>Eukaryota</taxon>
        <taxon>Fungi</taxon>
        <taxon>Dikarya</taxon>
        <taxon>Ascomycota</taxon>
        <taxon>Pezizomycotina</taxon>
        <taxon>Lecanoromycetes</taxon>
        <taxon>OSLEUM clade</taxon>
        <taxon>Lecanoromycetidae</taxon>
        <taxon>Lecanorales</taxon>
        <taxon>Lecanorineae</taxon>
        <taxon>Parmeliaceae</taxon>
        <taxon>Letharia</taxon>
    </lineage>
</organism>
<proteinExistence type="predicted"/>
<evidence type="ECO:0000313" key="2">
    <source>
        <dbReference type="EMBL" id="KAF6217410.1"/>
    </source>
</evidence>
<feature type="compositionally biased region" description="Basic and acidic residues" evidence="1">
    <location>
        <begin position="52"/>
        <end position="64"/>
    </location>
</feature>
<dbReference type="Proteomes" id="UP000593566">
    <property type="component" value="Unassembled WGS sequence"/>
</dbReference>
<keyword evidence="3" id="KW-1185">Reference proteome</keyword>
<dbReference type="RefSeq" id="XP_037146845.1">
    <property type="nucleotide sequence ID" value="XM_037297822.1"/>
</dbReference>
<sequence>MTEPEPMIEAMGDRKDGAYDGKSTGVEENAFEHDRTDEVPEHPRMTQNKATGEGKHPQDCDDGSKMPTGSASKKRKREIGLPRTPTPGYLQYNTARYELYDPERRNTGASVDGPFKSFRQYDNYTLYSNPGVQEAKDIPGKGVRLDDLAVALVLTQCGQKTLHENWPAEFDLNGMVRATRVGLGLAAKAYQSEGDVDIDGNVVTKAEEGYYYRWWRDIHCLCGKEGLEAGQYKIRPSHEYLGRPGFGFKISSRAKVQLEPGNPNDPSLSCCQAFTTSVESGAAKKSKTATETEATGIA</sequence>